<evidence type="ECO:0000256" key="3">
    <source>
        <dbReference type="ARBA" id="ARBA00022827"/>
    </source>
</evidence>
<dbReference type="SUPFAM" id="SSF52402">
    <property type="entry name" value="Adenine nucleotide alpha hydrolases-like"/>
    <property type="match status" value="1"/>
</dbReference>
<dbReference type="FunFam" id="3.40.50.1220:FF:000001">
    <property type="entry name" value="Electron transfer flavoprotein, alpha subunit"/>
    <property type="match status" value="1"/>
</dbReference>
<organism evidence="6 7">
    <name type="scientific">Metallumcola ferriviriculae</name>
    <dbReference type="NCBI Taxonomy" id="3039180"/>
    <lineage>
        <taxon>Bacteria</taxon>
        <taxon>Bacillati</taxon>
        <taxon>Bacillota</taxon>
        <taxon>Clostridia</taxon>
        <taxon>Neomoorellales</taxon>
        <taxon>Desulfitibacteraceae</taxon>
        <taxon>Metallumcola</taxon>
    </lineage>
</organism>
<evidence type="ECO:0000256" key="1">
    <source>
        <dbReference type="ARBA" id="ARBA00005817"/>
    </source>
</evidence>
<keyword evidence="3 4" id="KW-0274">FAD</keyword>
<dbReference type="PANTHER" id="PTHR43153">
    <property type="entry name" value="ELECTRON TRANSFER FLAVOPROTEIN ALPHA"/>
    <property type="match status" value="1"/>
</dbReference>
<dbReference type="PIRSF" id="PIRSF000089">
    <property type="entry name" value="Electra_flavoP_a"/>
    <property type="match status" value="1"/>
</dbReference>
<accession>A0AAU0UK16</accession>
<evidence type="ECO:0000259" key="5">
    <source>
        <dbReference type="SMART" id="SM00893"/>
    </source>
</evidence>
<dbReference type="KEGG" id="dbc:MFMK1_000258"/>
<feature type="binding site" evidence="4">
    <location>
        <position position="301"/>
    </location>
    <ligand>
        <name>FAD</name>
        <dbReference type="ChEBI" id="CHEBI:57692"/>
    </ligand>
</feature>
<evidence type="ECO:0000313" key="6">
    <source>
        <dbReference type="EMBL" id="WRO20488.1"/>
    </source>
</evidence>
<dbReference type="AlphaFoldDB" id="A0AAU0UK16"/>
<reference evidence="6 7" key="1">
    <citation type="submission" date="2023-04" db="EMBL/GenBank/DDBJ databases">
        <authorList>
            <person name="Hsu D."/>
        </authorList>
    </citation>
    <scope>NUCLEOTIDE SEQUENCE [LARGE SCALE GENOMIC DNA]</scope>
    <source>
        <strain evidence="6 7">MK1</strain>
    </source>
</reference>
<protein>
    <submittedName>
        <fullName evidence="6">Electron transfer flavoprotein subunit alpha/FixB family protein</fullName>
    </submittedName>
</protein>
<keyword evidence="2" id="KW-0285">Flavoprotein</keyword>
<dbReference type="GO" id="GO:0009055">
    <property type="term" value="F:electron transfer activity"/>
    <property type="evidence" value="ECO:0007669"/>
    <property type="project" value="InterPro"/>
</dbReference>
<dbReference type="InterPro" id="IPR014729">
    <property type="entry name" value="Rossmann-like_a/b/a_fold"/>
</dbReference>
<dbReference type="InterPro" id="IPR014731">
    <property type="entry name" value="ETF_asu_C"/>
</dbReference>
<dbReference type="Gene3D" id="3.40.50.620">
    <property type="entry name" value="HUPs"/>
    <property type="match status" value="1"/>
</dbReference>
<keyword evidence="7" id="KW-1185">Reference proteome</keyword>
<dbReference type="Gene3D" id="3.40.50.1220">
    <property type="entry name" value="TPP-binding domain"/>
    <property type="match status" value="1"/>
</dbReference>
<proteinExistence type="inferred from homology"/>
<dbReference type="PANTHER" id="PTHR43153:SF1">
    <property type="entry name" value="ELECTRON TRANSFER FLAVOPROTEIN SUBUNIT ALPHA, MITOCHONDRIAL"/>
    <property type="match status" value="1"/>
</dbReference>
<dbReference type="Pfam" id="PF00766">
    <property type="entry name" value="ETF_alpha"/>
    <property type="match status" value="1"/>
</dbReference>
<evidence type="ECO:0000256" key="4">
    <source>
        <dbReference type="PIRSR" id="PIRSR000089-1"/>
    </source>
</evidence>
<name>A0AAU0UK16_9FIRM</name>
<dbReference type="CDD" id="cd01715">
    <property type="entry name" value="ETF_alpha"/>
    <property type="match status" value="1"/>
</dbReference>
<feature type="binding site" evidence="4">
    <location>
        <begin position="280"/>
        <end position="287"/>
    </location>
    <ligand>
        <name>FAD</name>
        <dbReference type="ChEBI" id="CHEBI:57692"/>
    </ligand>
</feature>
<gene>
    <name evidence="6" type="ORF">MFMK1_000258</name>
</gene>
<dbReference type="GO" id="GO:0033539">
    <property type="term" value="P:fatty acid beta-oxidation using acyl-CoA dehydrogenase"/>
    <property type="evidence" value="ECO:0007669"/>
    <property type="project" value="TreeGrafter"/>
</dbReference>
<dbReference type="EMBL" id="CP121694">
    <property type="protein sequence ID" value="WRO20488.1"/>
    <property type="molecule type" value="Genomic_DNA"/>
</dbReference>
<evidence type="ECO:0000256" key="2">
    <source>
        <dbReference type="ARBA" id="ARBA00022630"/>
    </source>
</evidence>
<dbReference type="Proteomes" id="UP001329915">
    <property type="component" value="Chromosome"/>
</dbReference>
<dbReference type="InterPro" id="IPR001308">
    <property type="entry name" value="ETF_a/FixB"/>
</dbReference>
<dbReference type="Pfam" id="PF01012">
    <property type="entry name" value="ETF"/>
    <property type="match status" value="1"/>
</dbReference>
<comment type="similarity">
    <text evidence="1">Belongs to the ETF alpha-subunit/FixB family.</text>
</comment>
<dbReference type="InterPro" id="IPR033947">
    <property type="entry name" value="ETF_alpha_N"/>
</dbReference>
<dbReference type="InterPro" id="IPR014730">
    <property type="entry name" value="ETF_a/b_N"/>
</dbReference>
<dbReference type="SUPFAM" id="SSF52467">
    <property type="entry name" value="DHS-like NAD/FAD-binding domain"/>
    <property type="match status" value="1"/>
</dbReference>
<feature type="binding site" evidence="4">
    <location>
        <position position="224"/>
    </location>
    <ligand>
        <name>FAD</name>
        <dbReference type="ChEBI" id="CHEBI:57692"/>
    </ligand>
</feature>
<evidence type="ECO:0000313" key="7">
    <source>
        <dbReference type="Proteomes" id="UP001329915"/>
    </source>
</evidence>
<dbReference type="SMART" id="SM00893">
    <property type="entry name" value="ETF"/>
    <property type="match status" value="1"/>
</dbReference>
<feature type="domain" description="Electron transfer flavoprotein alpha/beta-subunit N-terminal" evidence="5">
    <location>
        <begin position="11"/>
        <end position="200"/>
    </location>
</feature>
<feature type="binding site" evidence="4">
    <location>
        <begin position="263"/>
        <end position="267"/>
    </location>
    <ligand>
        <name>FAD</name>
        <dbReference type="ChEBI" id="CHEBI:57692"/>
    </ligand>
</feature>
<dbReference type="GO" id="GO:0050660">
    <property type="term" value="F:flavin adenine dinucleotide binding"/>
    <property type="evidence" value="ECO:0007669"/>
    <property type="project" value="InterPro"/>
</dbReference>
<comment type="cofactor">
    <cofactor evidence="4">
        <name>FAD</name>
        <dbReference type="ChEBI" id="CHEBI:57692"/>
    </cofactor>
    <text evidence="4">Binds 1 FAD per dimer.</text>
</comment>
<dbReference type="InterPro" id="IPR029035">
    <property type="entry name" value="DHS-like_NAD/FAD-binding_dom"/>
</dbReference>
<sequence length="337" mass="36775">MSAELTKYKGVWVFIEQMEGKGAPVSWELLGEGRKLADKLDTYLAGILLGDNVDNLAQEAFAYGADKVFLVASPVLKHYRTQPYAEAIVNLSKKHMPEVILMGATTMGRDLSGTVATKLGTGLTADCTQLDVEEESRYLLQSRPAFGGNIMATIICRHRRPQMATVRPRIMDMPQYEEGRQGELIREDLSLAEEDVAVKVVDYIKEKGKAVYLDKAEIIVAGGRGLGSKENFRLIEQLAEVLGGTVGASRAAVEAGWISADYQVGQTGTTVRPKVYFAIGISGAIQHLVGMQTSDVIVAVNKDPDASIFKVATFGIQGDMFQVLPAMIEQFKKQLVQ</sequence>
<feature type="binding site" evidence="4">
    <location>
        <begin position="249"/>
        <end position="250"/>
    </location>
    <ligand>
        <name>FAD</name>
        <dbReference type="ChEBI" id="CHEBI:57692"/>
    </ligand>
</feature>